<reference evidence="14 15" key="1">
    <citation type="submission" date="2012-10" db="EMBL/GenBank/DDBJ databases">
        <title>Genome sequencing and analysis of entomopathogenic fungi Beauveria bassiana D1-5.</title>
        <authorList>
            <person name="Li Q."/>
            <person name="Wang L."/>
            <person name="Zhang Z."/>
            <person name="Wang Q."/>
            <person name="Ren J."/>
            <person name="Wang M."/>
            <person name="Xu W."/>
            <person name="Wang J."/>
            <person name="Lu Y."/>
            <person name="Du Q."/>
            <person name="Sun Z."/>
        </authorList>
    </citation>
    <scope>NUCLEOTIDE SEQUENCE [LARGE SCALE GENOMIC DNA]</scope>
    <source>
        <strain evidence="14 15">D1-5</strain>
    </source>
</reference>
<dbReference type="HOGENOM" id="CLU_051870_1_0_1"/>
<comment type="similarity">
    <text evidence="4">Belongs to the UPP synthase family.</text>
</comment>
<dbReference type="GO" id="GO:0045547">
    <property type="term" value="F:ditrans,polycis-polyprenyl diphosphate synthase [(2E,6E)-farnesyl diphosphate specific] activity"/>
    <property type="evidence" value="ECO:0007669"/>
    <property type="project" value="UniProtKB-EC"/>
</dbReference>
<evidence type="ECO:0000256" key="3">
    <source>
        <dbReference type="ARBA" id="ARBA00004922"/>
    </source>
</evidence>
<evidence type="ECO:0000313" key="15">
    <source>
        <dbReference type="Proteomes" id="UP000030106"/>
    </source>
</evidence>
<dbReference type="PANTHER" id="PTHR21528:SF0">
    <property type="entry name" value="DEHYDRODOLICHYL DIPHOSPHATE SYNTHASE COMPLEX SUBUNIT NUS1"/>
    <property type="match status" value="1"/>
</dbReference>
<dbReference type="AlphaFoldDB" id="A0A0A2VAR5"/>
<evidence type="ECO:0000256" key="2">
    <source>
        <dbReference type="ARBA" id="ARBA00004586"/>
    </source>
</evidence>
<dbReference type="STRING" id="1245745.A0A0A2VAR5"/>
<dbReference type="Pfam" id="PF01255">
    <property type="entry name" value="Prenyltransf"/>
    <property type="match status" value="1"/>
</dbReference>
<dbReference type="EMBL" id="ANFO01000986">
    <property type="protein sequence ID" value="KGQ04991.1"/>
    <property type="molecule type" value="Genomic_DNA"/>
</dbReference>
<dbReference type="InterPro" id="IPR038887">
    <property type="entry name" value="Nus1/NgBR"/>
</dbReference>
<dbReference type="EC" id="2.5.1.87" evidence="5"/>
<evidence type="ECO:0000256" key="7">
    <source>
        <dbReference type="ARBA" id="ARBA00022692"/>
    </source>
</evidence>
<comment type="subcellular location">
    <subcellularLocation>
        <location evidence="2">Endoplasmic reticulum membrane</location>
    </subcellularLocation>
</comment>
<feature type="transmembrane region" description="Helical" evidence="13">
    <location>
        <begin position="60"/>
        <end position="81"/>
    </location>
</feature>
<evidence type="ECO:0000313" key="14">
    <source>
        <dbReference type="EMBL" id="KGQ04991.1"/>
    </source>
</evidence>
<comment type="catalytic activity">
    <reaction evidence="12">
        <text>n isopentenyl diphosphate + (2E,6E)-farnesyl diphosphate = a di-trans,poly-cis-polyprenyl diphosphate + n diphosphate</text>
        <dbReference type="Rhea" id="RHEA:53008"/>
        <dbReference type="Rhea" id="RHEA-COMP:19494"/>
        <dbReference type="ChEBI" id="CHEBI:33019"/>
        <dbReference type="ChEBI" id="CHEBI:128769"/>
        <dbReference type="ChEBI" id="CHEBI:136960"/>
        <dbReference type="ChEBI" id="CHEBI:175763"/>
        <dbReference type="EC" id="2.5.1.87"/>
    </reaction>
</comment>
<keyword evidence="8" id="KW-0256">Endoplasmic reticulum</keyword>
<evidence type="ECO:0000256" key="12">
    <source>
        <dbReference type="ARBA" id="ARBA00047353"/>
    </source>
</evidence>
<evidence type="ECO:0000256" key="1">
    <source>
        <dbReference type="ARBA" id="ARBA00001946"/>
    </source>
</evidence>
<dbReference type="eggNOG" id="KOG2818">
    <property type="taxonomic scope" value="Eukaryota"/>
</dbReference>
<dbReference type="InterPro" id="IPR036424">
    <property type="entry name" value="UPP_synth-like_sf"/>
</dbReference>
<gene>
    <name evidence="14" type="ORF">BBAD15_g9743</name>
</gene>
<evidence type="ECO:0000256" key="8">
    <source>
        <dbReference type="ARBA" id="ARBA00022824"/>
    </source>
</evidence>
<dbReference type="Proteomes" id="UP000030106">
    <property type="component" value="Unassembled WGS sequence"/>
</dbReference>
<sequence length="326" mass="36966">MPVTANARKAYRADAKSNHTLLSEQERARLIQAHLPPINDSPPVSKKNNQKKSHLGVRRFLKNALFVFVFAIMHGVFSLYIRLRQAWNIVRYQISSILYYHHGTPEYIRRDVAGLPKKPNHLSAVLRAEEDKRPKADLERLIDEAAELATWTACAEIPMLSIYEKTGILKNHMPRVYEAILAKFALYFGTEHPSLSVTSPHREAVSTPASMSANPAGQLRLHLISAQDGRESVVDLTRTLADMSQKGKLSPRDISMDLIDAELSEGIMPEPNLLILFSPYVELSGYPPWQIRLTEIFCLQDNESFGYQVFVKALRNFSNAQFRRGK</sequence>
<evidence type="ECO:0000256" key="10">
    <source>
        <dbReference type="ARBA" id="ARBA00022989"/>
    </source>
</evidence>
<keyword evidence="6" id="KW-0808">Transferase</keyword>
<dbReference type="PANTHER" id="PTHR21528">
    <property type="entry name" value="DEHYDRODOLICHYL DIPHOSPHATE SYNTHASE COMPLEX SUBUNIT NUS1"/>
    <property type="match status" value="1"/>
</dbReference>
<keyword evidence="11 13" id="KW-0472">Membrane</keyword>
<dbReference type="InterPro" id="IPR001441">
    <property type="entry name" value="UPP_synth-like"/>
</dbReference>
<dbReference type="SUPFAM" id="SSF64005">
    <property type="entry name" value="Undecaprenyl diphosphate synthase"/>
    <property type="match status" value="1"/>
</dbReference>
<name>A0A0A2VAR5_BEABA</name>
<evidence type="ECO:0000256" key="11">
    <source>
        <dbReference type="ARBA" id="ARBA00023136"/>
    </source>
</evidence>
<evidence type="ECO:0000256" key="9">
    <source>
        <dbReference type="ARBA" id="ARBA00022842"/>
    </source>
</evidence>
<proteinExistence type="inferred from homology"/>
<protein>
    <recommendedName>
        <fullName evidence="5">ditrans,polycis-polyprenyl diphosphate synthase [(2E,6E)-farnesyldiphosphate specific]</fullName>
        <ecNumber evidence="5">2.5.1.87</ecNumber>
    </recommendedName>
</protein>
<keyword evidence="10 13" id="KW-1133">Transmembrane helix</keyword>
<dbReference type="GO" id="GO:0005789">
    <property type="term" value="C:endoplasmic reticulum membrane"/>
    <property type="evidence" value="ECO:0007669"/>
    <property type="project" value="UniProtKB-SubCell"/>
</dbReference>
<dbReference type="Gene3D" id="3.40.1180.10">
    <property type="entry name" value="Decaprenyl diphosphate synthase-like"/>
    <property type="match status" value="1"/>
</dbReference>
<organism evidence="14 15">
    <name type="scientific">Beauveria bassiana D1-5</name>
    <dbReference type="NCBI Taxonomy" id="1245745"/>
    <lineage>
        <taxon>Eukaryota</taxon>
        <taxon>Fungi</taxon>
        <taxon>Dikarya</taxon>
        <taxon>Ascomycota</taxon>
        <taxon>Pezizomycotina</taxon>
        <taxon>Sordariomycetes</taxon>
        <taxon>Hypocreomycetidae</taxon>
        <taxon>Hypocreales</taxon>
        <taxon>Cordycipitaceae</taxon>
        <taxon>Beauveria</taxon>
    </lineage>
</organism>
<comment type="pathway">
    <text evidence="3">Protein modification; protein glycosylation.</text>
</comment>
<keyword evidence="9" id="KW-0460">Magnesium</keyword>
<keyword evidence="7 13" id="KW-0812">Transmembrane</keyword>
<comment type="cofactor">
    <cofactor evidence="1">
        <name>Mg(2+)</name>
        <dbReference type="ChEBI" id="CHEBI:18420"/>
    </cofactor>
</comment>
<dbReference type="GO" id="GO:1904423">
    <property type="term" value="C:dehydrodolichyl diphosphate synthase complex"/>
    <property type="evidence" value="ECO:0007669"/>
    <property type="project" value="InterPro"/>
</dbReference>
<evidence type="ECO:0000256" key="6">
    <source>
        <dbReference type="ARBA" id="ARBA00022679"/>
    </source>
</evidence>
<evidence type="ECO:0000256" key="4">
    <source>
        <dbReference type="ARBA" id="ARBA00005432"/>
    </source>
</evidence>
<evidence type="ECO:0000256" key="13">
    <source>
        <dbReference type="SAM" id="Phobius"/>
    </source>
</evidence>
<dbReference type="UniPathway" id="UPA00378"/>
<accession>A0A0A2VAR5</accession>
<comment type="caution">
    <text evidence="14">The sequence shown here is derived from an EMBL/GenBank/DDBJ whole genome shotgun (WGS) entry which is preliminary data.</text>
</comment>
<evidence type="ECO:0000256" key="5">
    <source>
        <dbReference type="ARBA" id="ARBA00012596"/>
    </source>
</evidence>
<dbReference type="OrthoDB" id="19639at2759"/>